<dbReference type="Proteomes" id="UP001157006">
    <property type="component" value="Chromosome 6"/>
</dbReference>
<gene>
    <name evidence="1" type="ORF">VFH_VI166040</name>
</gene>
<proteinExistence type="predicted"/>
<dbReference type="AlphaFoldDB" id="A0AAV1B9Z0"/>
<accession>A0AAV1B9Z0</accession>
<protein>
    <submittedName>
        <fullName evidence="1">Uncharacterized protein</fullName>
    </submittedName>
</protein>
<dbReference type="EMBL" id="OX451741">
    <property type="protein sequence ID" value="CAI8619340.1"/>
    <property type="molecule type" value="Genomic_DNA"/>
</dbReference>
<organism evidence="1 2">
    <name type="scientific">Vicia faba</name>
    <name type="common">Broad bean</name>
    <name type="synonym">Faba vulgaris</name>
    <dbReference type="NCBI Taxonomy" id="3906"/>
    <lineage>
        <taxon>Eukaryota</taxon>
        <taxon>Viridiplantae</taxon>
        <taxon>Streptophyta</taxon>
        <taxon>Embryophyta</taxon>
        <taxon>Tracheophyta</taxon>
        <taxon>Spermatophyta</taxon>
        <taxon>Magnoliopsida</taxon>
        <taxon>eudicotyledons</taxon>
        <taxon>Gunneridae</taxon>
        <taxon>Pentapetalae</taxon>
        <taxon>rosids</taxon>
        <taxon>fabids</taxon>
        <taxon>Fabales</taxon>
        <taxon>Fabaceae</taxon>
        <taxon>Papilionoideae</taxon>
        <taxon>50 kb inversion clade</taxon>
        <taxon>NPAAA clade</taxon>
        <taxon>Hologalegina</taxon>
        <taxon>IRL clade</taxon>
        <taxon>Fabeae</taxon>
        <taxon>Vicia</taxon>
    </lineage>
</organism>
<evidence type="ECO:0000313" key="2">
    <source>
        <dbReference type="Proteomes" id="UP001157006"/>
    </source>
</evidence>
<evidence type="ECO:0000313" key="1">
    <source>
        <dbReference type="EMBL" id="CAI8619340.1"/>
    </source>
</evidence>
<reference evidence="1 2" key="1">
    <citation type="submission" date="2023-01" db="EMBL/GenBank/DDBJ databases">
        <authorList>
            <person name="Kreplak J."/>
        </authorList>
    </citation>
    <scope>NUCLEOTIDE SEQUENCE [LARGE SCALE GENOMIC DNA]</scope>
</reference>
<sequence length="117" mass="13229">MNSFSSSLSENDGAFFLHPLRSKTPSSQPSSLSPSCQNEIHNKELNAKKWLNEAYQPENDSSIRSYKSWLEVLQLLLRGVIMLESEENCMLIDASILMIMVSMGEATLLMTFMHSKL</sequence>
<name>A0AAV1B9Z0_VICFA</name>
<keyword evidence="2" id="KW-1185">Reference proteome</keyword>